<dbReference type="PANTHER" id="PTHR45913:SF19">
    <property type="entry name" value="LOW QUALITY PROTEIN: ZINC FINGER BED DOMAIN-CONTAINING PROTEIN 5-LIKE"/>
    <property type="match status" value="1"/>
</dbReference>
<evidence type="ECO:0000313" key="2">
    <source>
        <dbReference type="EMBL" id="VVC33732.1"/>
    </source>
</evidence>
<dbReference type="EMBL" id="CABPRJ010000973">
    <property type="protein sequence ID" value="VVC33732.1"/>
    <property type="molecule type" value="Genomic_DNA"/>
</dbReference>
<dbReference type="AlphaFoldDB" id="A0A5E4MTJ3"/>
<dbReference type="Proteomes" id="UP000325440">
    <property type="component" value="Unassembled WGS sequence"/>
</dbReference>
<gene>
    <name evidence="2" type="ORF">CINCED_3A006762</name>
</gene>
<dbReference type="OrthoDB" id="6601136at2759"/>
<protein>
    <submittedName>
        <fullName evidence="2">Uncharacterized protein</fullName>
    </submittedName>
</protein>
<keyword evidence="3" id="KW-1185">Reference proteome</keyword>
<name>A0A5E4MTJ3_9HEMI</name>
<organism evidence="2 3">
    <name type="scientific">Cinara cedri</name>
    <dbReference type="NCBI Taxonomy" id="506608"/>
    <lineage>
        <taxon>Eukaryota</taxon>
        <taxon>Metazoa</taxon>
        <taxon>Ecdysozoa</taxon>
        <taxon>Arthropoda</taxon>
        <taxon>Hexapoda</taxon>
        <taxon>Insecta</taxon>
        <taxon>Pterygota</taxon>
        <taxon>Neoptera</taxon>
        <taxon>Paraneoptera</taxon>
        <taxon>Hemiptera</taxon>
        <taxon>Sternorrhyncha</taxon>
        <taxon>Aphidomorpha</taxon>
        <taxon>Aphidoidea</taxon>
        <taxon>Aphididae</taxon>
        <taxon>Lachninae</taxon>
        <taxon>Cinara</taxon>
    </lineage>
</organism>
<proteinExistence type="predicted"/>
<evidence type="ECO:0000313" key="3">
    <source>
        <dbReference type="Proteomes" id="UP000325440"/>
    </source>
</evidence>
<sequence>MDKFVIRKSGQINTHEDMPTLSQVPSTSNAEENSHKRKKSEFIGRRYNENYLKFGFCAFNMGDLVQPQCVVCGELLANEISQSALKASFLVSYRIKKCLKPYTVGEGLILPAAIEMYTEMINEKVANQLKNIPLFDTTVARRISLISNNLKLQLLSRLTGKFSLQLDEITDIANEAILLTYVRYFYNNKIHEELVKTRN</sequence>
<feature type="region of interest" description="Disordered" evidence="1">
    <location>
        <begin position="16"/>
        <end position="39"/>
    </location>
</feature>
<feature type="compositionally biased region" description="Polar residues" evidence="1">
    <location>
        <begin position="20"/>
        <end position="31"/>
    </location>
</feature>
<accession>A0A5E4MTJ3</accession>
<reference evidence="2 3" key="1">
    <citation type="submission" date="2019-08" db="EMBL/GenBank/DDBJ databases">
        <authorList>
            <person name="Alioto T."/>
            <person name="Alioto T."/>
            <person name="Gomez Garrido J."/>
        </authorList>
    </citation>
    <scope>NUCLEOTIDE SEQUENCE [LARGE SCALE GENOMIC DNA]</scope>
</reference>
<dbReference type="PANTHER" id="PTHR45913">
    <property type="entry name" value="EPM2A-INTERACTING PROTEIN 1"/>
    <property type="match status" value="1"/>
</dbReference>
<evidence type="ECO:0000256" key="1">
    <source>
        <dbReference type="SAM" id="MobiDB-lite"/>
    </source>
</evidence>